<organism evidence="1">
    <name type="scientific">bioreactor metagenome</name>
    <dbReference type="NCBI Taxonomy" id="1076179"/>
    <lineage>
        <taxon>unclassified sequences</taxon>
        <taxon>metagenomes</taxon>
        <taxon>ecological metagenomes</taxon>
    </lineage>
</organism>
<gene>
    <name evidence="1" type="ORF">SDC9_185220</name>
</gene>
<sequence length="70" mass="7919">MGLDWSDTHYSDMGFVLQRVGGSYVLLGFDNQPDRSYYHTVIVGDEVDVAFSSSVEFEGYLEQVIRSYAV</sequence>
<comment type="caution">
    <text evidence="1">The sequence shown here is derived from an EMBL/GenBank/DDBJ whole genome shotgun (WGS) entry which is preliminary data.</text>
</comment>
<reference evidence="1" key="1">
    <citation type="submission" date="2019-08" db="EMBL/GenBank/DDBJ databases">
        <authorList>
            <person name="Kucharzyk K."/>
            <person name="Murdoch R.W."/>
            <person name="Higgins S."/>
            <person name="Loffler F."/>
        </authorList>
    </citation>
    <scope>NUCLEOTIDE SEQUENCE</scope>
</reference>
<name>A0A645HG52_9ZZZZ</name>
<proteinExistence type="predicted"/>
<accession>A0A645HG52</accession>
<dbReference type="AlphaFoldDB" id="A0A645HG52"/>
<dbReference type="EMBL" id="VSSQ01092486">
    <property type="protein sequence ID" value="MPN37700.1"/>
    <property type="molecule type" value="Genomic_DNA"/>
</dbReference>
<protein>
    <submittedName>
        <fullName evidence="1">Uncharacterized protein</fullName>
    </submittedName>
</protein>
<evidence type="ECO:0000313" key="1">
    <source>
        <dbReference type="EMBL" id="MPN37700.1"/>
    </source>
</evidence>